<dbReference type="AlphaFoldDB" id="A0A6J4KSX8"/>
<name>A0A6J4KSX8_9BACT</name>
<accession>A0A6J4KSX8</accession>
<gene>
    <name evidence="2" type="ORF">AVDCRST_MAG11-1637</name>
</gene>
<reference evidence="2" key="1">
    <citation type="submission" date="2020-02" db="EMBL/GenBank/DDBJ databases">
        <authorList>
            <person name="Meier V. D."/>
        </authorList>
    </citation>
    <scope>NUCLEOTIDE SEQUENCE</scope>
    <source>
        <strain evidence="2">AVDCRST_MAG11</strain>
    </source>
</reference>
<feature type="compositionally biased region" description="Low complexity" evidence="1">
    <location>
        <begin position="130"/>
        <end position="148"/>
    </location>
</feature>
<dbReference type="EMBL" id="CADCTU010000370">
    <property type="protein sequence ID" value="CAA9313358.1"/>
    <property type="molecule type" value="Genomic_DNA"/>
</dbReference>
<feature type="region of interest" description="Disordered" evidence="1">
    <location>
        <begin position="1"/>
        <end position="152"/>
    </location>
</feature>
<evidence type="ECO:0000256" key="1">
    <source>
        <dbReference type="SAM" id="MobiDB-lite"/>
    </source>
</evidence>
<feature type="non-terminal residue" evidence="2">
    <location>
        <position position="1"/>
    </location>
</feature>
<feature type="compositionally biased region" description="Low complexity" evidence="1">
    <location>
        <begin position="74"/>
        <end position="107"/>
    </location>
</feature>
<sequence>TPPIASVVAAGCPGPRTTAMKSRRSTSTRSPARGREIGTTDCAAVSAEVRSRSRAPPPALPSNELRFTCADPALRSTSPTRSRSPLCTRASTAAGSSASRSVSPSSAREAKLARPSRRAGWKSAARAAGSVSTPAAPTSYASTAAEPPTDVPALSTATVRIALARSA</sequence>
<protein>
    <submittedName>
        <fullName evidence="2">Uncharacterized protein</fullName>
    </submittedName>
</protein>
<proteinExistence type="predicted"/>
<evidence type="ECO:0000313" key="2">
    <source>
        <dbReference type="EMBL" id="CAA9313358.1"/>
    </source>
</evidence>
<organism evidence="2">
    <name type="scientific">uncultured Gemmatimonadaceae bacterium</name>
    <dbReference type="NCBI Taxonomy" id="246130"/>
    <lineage>
        <taxon>Bacteria</taxon>
        <taxon>Pseudomonadati</taxon>
        <taxon>Gemmatimonadota</taxon>
        <taxon>Gemmatimonadia</taxon>
        <taxon>Gemmatimonadales</taxon>
        <taxon>Gemmatimonadaceae</taxon>
        <taxon>environmental samples</taxon>
    </lineage>
</organism>